<dbReference type="AlphaFoldDB" id="A0A0K2V6S9"/>
<organism evidence="2">
    <name type="scientific">Lepeophtheirus salmonis</name>
    <name type="common">Salmon louse</name>
    <name type="synonym">Caligus salmonis</name>
    <dbReference type="NCBI Taxonomy" id="72036"/>
    <lineage>
        <taxon>Eukaryota</taxon>
        <taxon>Metazoa</taxon>
        <taxon>Ecdysozoa</taxon>
        <taxon>Arthropoda</taxon>
        <taxon>Crustacea</taxon>
        <taxon>Multicrustacea</taxon>
        <taxon>Hexanauplia</taxon>
        <taxon>Copepoda</taxon>
        <taxon>Siphonostomatoida</taxon>
        <taxon>Caligidae</taxon>
        <taxon>Lepeophtheirus</taxon>
    </lineage>
</organism>
<keyword evidence="1" id="KW-0812">Transmembrane</keyword>
<proteinExistence type="predicted"/>
<keyword evidence="1" id="KW-0472">Membrane</keyword>
<keyword evidence="1" id="KW-1133">Transmembrane helix</keyword>
<feature type="transmembrane region" description="Helical" evidence="1">
    <location>
        <begin position="12"/>
        <end position="30"/>
    </location>
</feature>
<dbReference type="EMBL" id="HACA01028674">
    <property type="protein sequence ID" value="CDW46035.1"/>
    <property type="molecule type" value="Transcribed_RNA"/>
</dbReference>
<protein>
    <submittedName>
        <fullName evidence="2">Uncharacterized protein</fullName>
    </submittedName>
</protein>
<accession>A0A0K2V6S9</accession>
<evidence type="ECO:0000313" key="2">
    <source>
        <dbReference type="EMBL" id="CDW46035.1"/>
    </source>
</evidence>
<evidence type="ECO:0000256" key="1">
    <source>
        <dbReference type="SAM" id="Phobius"/>
    </source>
</evidence>
<feature type="non-terminal residue" evidence="2">
    <location>
        <position position="1"/>
    </location>
</feature>
<name>A0A0K2V6S9_LEPSM</name>
<reference evidence="2" key="1">
    <citation type="submission" date="2014-05" db="EMBL/GenBank/DDBJ databases">
        <authorList>
            <person name="Chronopoulou M."/>
        </authorList>
    </citation>
    <scope>NUCLEOTIDE SEQUENCE</scope>
    <source>
        <tissue evidence="2">Whole organism</tissue>
    </source>
</reference>
<sequence length="42" mass="4937">LSTNTGNMLMFSWHFVFSIDASSMYSWILYMNIHYCSNPNVI</sequence>